<dbReference type="EMBL" id="FXUF01000010">
    <property type="protein sequence ID" value="SMP62763.1"/>
    <property type="molecule type" value="Genomic_DNA"/>
</dbReference>
<sequence length="153" mass="16312">MKIGIIVYSQTGHTLSVAEKIREKLGEAGHEAVLEQVTITGEPAEGKFQLAATPTVDGYEGLIFGSPVQGFSLSAVMKTYLEQLPSLAGKKTAVMVTKQLPFAWTGGNRALNTMKQICKDKNAQVAGSAVAFWAASKQEKSVAACVDSMVRCF</sequence>
<proteinExistence type="predicted"/>
<comment type="caution">
    <text evidence="2">The sequence shown here is derived from an EMBL/GenBank/DDBJ whole genome shotgun (WGS) entry which is preliminary data.</text>
</comment>
<dbReference type="PROSITE" id="PS50902">
    <property type="entry name" value="FLAVODOXIN_LIKE"/>
    <property type="match status" value="1"/>
</dbReference>
<dbReference type="Proteomes" id="UP001158066">
    <property type="component" value="Unassembled WGS sequence"/>
</dbReference>
<evidence type="ECO:0000313" key="3">
    <source>
        <dbReference type="Proteomes" id="UP001158066"/>
    </source>
</evidence>
<evidence type="ECO:0000259" key="1">
    <source>
        <dbReference type="PROSITE" id="PS50902"/>
    </source>
</evidence>
<dbReference type="RefSeq" id="WP_283409866.1">
    <property type="nucleotide sequence ID" value="NZ_FXUF01000010.1"/>
</dbReference>
<dbReference type="GO" id="GO:0010181">
    <property type="term" value="F:FMN binding"/>
    <property type="evidence" value="ECO:0007669"/>
    <property type="project" value="InterPro"/>
</dbReference>
<dbReference type="InterPro" id="IPR008254">
    <property type="entry name" value="Flavodoxin/NO_synth"/>
</dbReference>
<dbReference type="Pfam" id="PF03358">
    <property type="entry name" value="FMN_red"/>
    <property type="match status" value="1"/>
</dbReference>
<protein>
    <recommendedName>
        <fullName evidence="1">Flavodoxin-like domain-containing protein</fullName>
    </recommendedName>
</protein>
<feature type="domain" description="Flavodoxin-like" evidence="1">
    <location>
        <begin position="3"/>
        <end position="150"/>
    </location>
</feature>
<name>A0AA45WX80_9CLOT</name>
<dbReference type="InterPro" id="IPR005025">
    <property type="entry name" value="FMN_Rdtase-like_dom"/>
</dbReference>
<organism evidence="2 3">
    <name type="scientific">Anoxynatronum buryatiense</name>
    <dbReference type="NCBI Taxonomy" id="489973"/>
    <lineage>
        <taxon>Bacteria</taxon>
        <taxon>Bacillati</taxon>
        <taxon>Bacillota</taxon>
        <taxon>Clostridia</taxon>
        <taxon>Eubacteriales</taxon>
        <taxon>Clostridiaceae</taxon>
        <taxon>Anoxynatronum</taxon>
    </lineage>
</organism>
<accession>A0AA45WX80</accession>
<dbReference type="GO" id="GO:0016651">
    <property type="term" value="F:oxidoreductase activity, acting on NAD(P)H"/>
    <property type="evidence" value="ECO:0007669"/>
    <property type="project" value="UniProtKB-ARBA"/>
</dbReference>
<dbReference type="AlphaFoldDB" id="A0AA45WX80"/>
<dbReference type="InterPro" id="IPR029039">
    <property type="entry name" value="Flavoprotein-like_sf"/>
</dbReference>
<dbReference type="SUPFAM" id="SSF52218">
    <property type="entry name" value="Flavoproteins"/>
    <property type="match status" value="1"/>
</dbReference>
<evidence type="ECO:0000313" key="2">
    <source>
        <dbReference type="EMBL" id="SMP62763.1"/>
    </source>
</evidence>
<gene>
    <name evidence="2" type="ORF">SAMN06296020_11080</name>
</gene>
<reference evidence="2" key="1">
    <citation type="submission" date="2017-05" db="EMBL/GenBank/DDBJ databases">
        <authorList>
            <person name="Varghese N."/>
            <person name="Submissions S."/>
        </authorList>
    </citation>
    <scope>NUCLEOTIDE SEQUENCE</scope>
    <source>
        <strain evidence="2">Su22</strain>
    </source>
</reference>
<dbReference type="Gene3D" id="3.40.50.360">
    <property type="match status" value="1"/>
</dbReference>
<keyword evidence="3" id="KW-1185">Reference proteome</keyword>